<gene>
    <name evidence="1" type="ORF">AN619_19980</name>
</gene>
<dbReference type="EMBL" id="LOEE01000042">
    <property type="protein sequence ID" value="KXG75028.1"/>
    <property type="molecule type" value="Genomic_DNA"/>
</dbReference>
<dbReference type="Pfam" id="PF06050">
    <property type="entry name" value="HGD-D"/>
    <property type="match status" value="1"/>
</dbReference>
<accession>A0A140L3A3</accession>
<keyword evidence="2" id="KW-1185">Reference proteome</keyword>
<dbReference type="Gene3D" id="3.40.50.11900">
    <property type="match status" value="1"/>
</dbReference>
<protein>
    <recommendedName>
        <fullName evidence="3">DUF2229 domain-containing protein</fullName>
    </recommendedName>
</protein>
<dbReference type="PATRIC" id="fig|520762.4.peg.2200"/>
<comment type="caution">
    <text evidence="1">The sequence shown here is derived from an EMBL/GenBank/DDBJ whole genome shotgun (WGS) entry which is preliminary data.</text>
</comment>
<proteinExistence type="predicted"/>
<evidence type="ECO:0000313" key="1">
    <source>
        <dbReference type="EMBL" id="KXG75028.1"/>
    </source>
</evidence>
<sequence length="371" mass="42412">MKITFPHMGNVYIALKAVFEDLGVEVVPPPRCSKNTLELGTRHAPEQICIPFKITLGNYMESIQKGADTLFMWGGCDACRISYYHMLQEEILHQLGYPVQMICAEPFKNFREISRFLKKLKLVAGNNHYGKIFTAFLKALKILNQIDQLDDMVCKIRPREVCPGETDQLYHQFQEAVDRARGSRETIKVIEHAAERLQNIETDQKKAVIKIGIVGEIYTVVEPFINLNIIKKLGNMGVEVHRSVIPSEFIREQLDFLPFVHSEKKEVYGAAAPYLNKEIGGHALHTIGNTVRYQEKNFDGVIHLLPFTCMPEIVAQSILSAIETEKDMPVLKLVLDEMTGEAGYQTRIEAFVELLRKRKEKSEYEEVLSWN</sequence>
<organism evidence="1 2">
    <name type="scientific">Thermotalea metallivorans</name>
    <dbReference type="NCBI Taxonomy" id="520762"/>
    <lineage>
        <taxon>Bacteria</taxon>
        <taxon>Bacillati</taxon>
        <taxon>Bacillota</taxon>
        <taxon>Clostridia</taxon>
        <taxon>Peptostreptococcales</taxon>
        <taxon>Thermotaleaceae</taxon>
        <taxon>Thermotalea</taxon>
    </lineage>
</organism>
<dbReference type="AlphaFoldDB" id="A0A140L3A3"/>
<evidence type="ECO:0008006" key="3">
    <source>
        <dbReference type="Google" id="ProtNLM"/>
    </source>
</evidence>
<dbReference type="Proteomes" id="UP000070456">
    <property type="component" value="Unassembled WGS sequence"/>
</dbReference>
<dbReference type="RefSeq" id="WP_068556540.1">
    <property type="nucleotide sequence ID" value="NZ_LOEE01000042.1"/>
</dbReference>
<dbReference type="PANTHER" id="PTHR32329:SF2">
    <property type="entry name" value="BIFUNCTIONAL PROTEIN [INCLUDES 2-HYDROXYACYL-COA DEHYDRATASE (N-TER) AND ITS ACTIVATOR DOMAIN (C_TERM)"/>
    <property type="match status" value="1"/>
</dbReference>
<dbReference type="InterPro" id="IPR010327">
    <property type="entry name" value="FldB/FldC_alpha/beta"/>
</dbReference>
<dbReference type="InterPro" id="IPR051805">
    <property type="entry name" value="Dehydratase_Activator_Redct"/>
</dbReference>
<dbReference type="PANTHER" id="PTHR32329">
    <property type="entry name" value="BIFUNCTIONAL PROTEIN [INCLUDES 2-HYDROXYACYL-COA DEHYDRATASE (N-TER) AND ITS ACTIVATOR DOMAIN (C_TERM)-RELATED"/>
    <property type="match status" value="1"/>
</dbReference>
<dbReference type="STRING" id="520762.AN619_19980"/>
<evidence type="ECO:0000313" key="2">
    <source>
        <dbReference type="Proteomes" id="UP000070456"/>
    </source>
</evidence>
<dbReference type="OrthoDB" id="9780120at2"/>
<reference evidence="1 2" key="1">
    <citation type="submission" date="2015-12" db="EMBL/GenBank/DDBJ databases">
        <title>Draft genome sequence of the thermoanaerobe Thermotalea metallivorans, an isolate from the runoff channel of the Great Artesian Basin, Australia.</title>
        <authorList>
            <person name="Patel B.K."/>
        </authorList>
    </citation>
    <scope>NUCLEOTIDE SEQUENCE [LARGE SCALE GENOMIC DNA]</scope>
    <source>
        <strain evidence="1 2">B2-1</strain>
    </source>
</reference>
<name>A0A140L3A3_9FIRM</name>